<protein>
    <recommendedName>
        <fullName evidence="1">Phosphoesterase</fullName>
        <ecNumber evidence="1">3.1.4.-</ecNumber>
    </recommendedName>
</protein>
<keyword evidence="1" id="KW-0479">Metal-binding</keyword>
<gene>
    <name evidence="3" type="ORF">MADP07_00618</name>
</gene>
<dbReference type="InterPro" id="IPR024654">
    <property type="entry name" value="Calcineurin-like_PHP_lpxH"/>
</dbReference>
<dbReference type="EC" id="3.1.4.-" evidence="1"/>
<dbReference type="InterPro" id="IPR000979">
    <property type="entry name" value="Phosphodiesterase_MJ0936/Vps29"/>
</dbReference>
<organism evidence="3 4">
    <name type="scientific">Mycoplasmopsis anatis</name>
    <dbReference type="NCBI Taxonomy" id="171279"/>
    <lineage>
        <taxon>Bacteria</taxon>
        <taxon>Bacillati</taxon>
        <taxon>Mycoplasmatota</taxon>
        <taxon>Mycoplasmoidales</taxon>
        <taxon>Metamycoplasmataceae</taxon>
        <taxon>Mycoplasmopsis</taxon>
    </lineage>
</organism>
<name>A0A9Q3QF09_9BACT</name>
<reference evidence="3" key="1">
    <citation type="journal article" date="2021" name="Genes Genomics">
        <title>Comparative genomic analysis of Mycoplasma anatis strains.</title>
        <authorList>
            <person name="Zhou Q."/>
            <person name="Mai K."/>
            <person name="Yang D."/>
            <person name="Liu J."/>
            <person name="Yan Z."/>
            <person name="Luo C."/>
            <person name="Tan Y."/>
            <person name="Cao S."/>
            <person name="Zhou Q."/>
            <person name="Chen L."/>
            <person name="Chen F."/>
        </authorList>
    </citation>
    <scope>NUCLEOTIDE SEQUENCE</scope>
    <source>
        <strain evidence="3">DP07</strain>
    </source>
</reference>
<dbReference type="NCBIfam" id="TIGR00040">
    <property type="entry name" value="yfcE"/>
    <property type="match status" value="1"/>
</dbReference>
<accession>A0A9Q3QF09</accession>
<evidence type="ECO:0000256" key="1">
    <source>
        <dbReference type="RuleBase" id="RU362039"/>
    </source>
</evidence>
<comment type="similarity">
    <text evidence="1">Belongs to the metallophosphoesterase superfamily. YfcE family.</text>
</comment>
<sequence>MNDTLEILIMSDIHGNHKKADDILRNETYDLSFFCGDSELSDSWVDKRFNFSVRGNNDFSSFLQTRSEIKLENFKIFITHGHEFGSYQQLMNYDRLIEAFGLYKSYNLVLYGHTHFPNYFESKNDFPAFLNPGSITYPRFGSSYSYAKVLVDIVEAKILKVEFKTWN</sequence>
<dbReference type="EMBL" id="JABZFG010000010">
    <property type="protein sequence ID" value="MBW0602880.1"/>
    <property type="molecule type" value="Genomic_DNA"/>
</dbReference>
<dbReference type="RefSeq" id="WP_218674859.1">
    <property type="nucleotide sequence ID" value="NZ_JABZEV010000007.1"/>
</dbReference>
<dbReference type="GO" id="GO:0016787">
    <property type="term" value="F:hydrolase activity"/>
    <property type="evidence" value="ECO:0007669"/>
    <property type="project" value="UniProtKB-UniRule"/>
</dbReference>
<dbReference type="Proteomes" id="UP000746160">
    <property type="component" value="Unassembled WGS sequence"/>
</dbReference>
<feature type="domain" description="Calcineurin-like phosphoesterase" evidence="2">
    <location>
        <begin position="6"/>
        <end position="149"/>
    </location>
</feature>
<comment type="cofactor">
    <cofactor evidence="1">
        <name>a divalent metal cation</name>
        <dbReference type="ChEBI" id="CHEBI:60240"/>
    </cofactor>
</comment>
<dbReference type="Pfam" id="PF12850">
    <property type="entry name" value="Metallophos_2"/>
    <property type="match status" value="1"/>
</dbReference>
<dbReference type="GO" id="GO:0046872">
    <property type="term" value="F:metal ion binding"/>
    <property type="evidence" value="ECO:0007669"/>
    <property type="project" value="UniProtKB-KW"/>
</dbReference>
<evidence type="ECO:0000313" key="4">
    <source>
        <dbReference type="Proteomes" id="UP000746160"/>
    </source>
</evidence>
<proteinExistence type="inferred from homology"/>
<dbReference type="AlphaFoldDB" id="A0A9Q3QF09"/>
<evidence type="ECO:0000259" key="2">
    <source>
        <dbReference type="Pfam" id="PF12850"/>
    </source>
</evidence>
<evidence type="ECO:0000313" key="3">
    <source>
        <dbReference type="EMBL" id="MBW0602880.1"/>
    </source>
</evidence>
<comment type="caution">
    <text evidence="3">The sequence shown here is derived from an EMBL/GenBank/DDBJ whole genome shotgun (WGS) entry which is preliminary data.</text>
</comment>